<dbReference type="Proteomes" id="UP000030960">
    <property type="component" value="Unassembled WGS sequence"/>
</dbReference>
<sequence>MTDSPRQIALITGGSRGIGRATALRLARLGMLVIVGYHANKAAAEETVAALQGEGHVACRISIEDADSIAQARDLVAGQFGRLDVLVNSGGRTKPVPLNDLDGLDDALFDSIVQVNLRGPFSVIRAFRSLMEKSGDAVIVNVSSIAAKTGVGSNLAYCAAKGGLDTLTTGLAKVLGPTIRVFSVSPAGVDTDFVAGRSRAQLEAMADKTPLRKVTSPEDVALAIEGAITHLTSSTGIALIVDEGRHL</sequence>
<dbReference type="PATRIC" id="fig|1515334.3.peg.3796"/>
<comment type="similarity">
    <text evidence="1 3">Belongs to the short-chain dehydrogenases/reductases (SDR) family.</text>
</comment>
<evidence type="ECO:0000256" key="2">
    <source>
        <dbReference type="ARBA" id="ARBA00023002"/>
    </source>
</evidence>
<accession>A0A225PRX1</accession>
<dbReference type="PRINTS" id="PR00081">
    <property type="entry name" value="GDHRDH"/>
</dbReference>
<dbReference type="PANTHER" id="PTHR43639:SF1">
    <property type="entry name" value="SHORT-CHAIN DEHYDROGENASE_REDUCTASE FAMILY PROTEIN"/>
    <property type="match status" value="1"/>
</dbReference>
<proteinExistence type="inferred from homology"/>
<dbReference type="CDD" id="cd05233">
    <property type="entry name" value="SDR_c"/>
    <property type="match status" value="1"/>
</dbReference>
<dbReference type="InterPro" id="IPR036291">
    <property type="entry name" value="NAD(P)-bd_dom_sf"/>
</dbReference>
<comment type="caution">
    <text evidence="4">The sequence shown here is derived from an EMBL/GenBank/DDBJ whole genome shotgun (WGS) entry which is preliminary data.</text>
</comment>
<dbReference type="SUPFAM" id="SSF51735">
    <property type="entry name" value="NAD(P)-binding Rossmann-fold domains"/>
    <property type="match status" value="1"/>
</dbReference>
<reference evidence="4 5" key="1">
    <citation type="submission" date="2014-10" db="EMBL/GenBank/DDBJ databases">
        <title>Genome sequence of Ponticoccus sp. strain UMTAT08 isolated from clonal culture of toxic dinoflagellate Alexandrium tamiyavanichii.</title>
        <authorList>
            <person name="Gan H.Y."/>
            <person name="Muhd D.-D."/>
            <person name="Mohd Noor M.E."/>
            <person name="Yeong Y.S."/>
            <person name="Usup G."/>
        </authorList>
    </citation>
    <scope>NUCLEOTIDE SEQUENCE [LARGE SCALE GENOMIC DNA]</scope>
    <source>
        <strain evidence="4 5">UMTAT08</strain>
    </source>
</reference>
<dbReference type="InterPro" id="IPR002347">
    <property type="entry name" value="SDR_fam"/>
</dbReference>
<dbReference type="PANTHER" id="PTHR43639">
    <property type="entry name" value="OXIDOREDUCTASE, SHORT-CHAIN DEHYDROGENASE/REDUCTASE FAMILY (AFU_ORTHOLOGUE AFUA_5G02870)"/>
    <property type="match status" value="1"/>
</dbReference>
<protein>
    <submittedName>
        <fullName evidence="4">Short-chain dehydrogenase/reductase SDR</fullName>
    </submittedName>
</protein>
<dbReference type="EMBL" id="JSUQ01000016">
    <property type="protein sequence ID" value="KHQ51610.1"/>
    <property type="molecule type" value="Genomic_DNA"/>
</dbReference>
<dbReference type="PROSITE" id="PS00061">
    <property type="entry name" value="ADH_SHORT"/>
    <property type="match status" value="1"/>
</dbReference>
<dbReference type="OrthoDB" id="7157698at2"/>
<dbReference type="PRINTS" id="PR00080">
    <property type="entry name" value="SDRFAMILY"/>
</dbReference>
<dbReference type="Gene3D" id="3.40.50.720">
    <property type="entry name" value="NAD(P)-binding Rossmann-like Domain"/>
    <property type="match status" value="1"/>
</dbReference>
<gene>
    <name evidence="4" type="ORF">OA50_03772</name>
</gene>
<dbReference type="RefSeq" id="WP_043144426.1">
    <property type="nucleotide sequence ID" value="NZ_BMGQ01000011.1"/>
</dbReference>
<organism evidence="4 5">
    <name type="scientific">Mameliella alba</name>
    <dbReference type="NCBI Taxonomy" id="561184"/>
    <lineage>
        <taxon>Bacteria</taxon>
        <taxon>Pseudomonadati</taxon>
        <taxon>Pseudomonadota</taxon>
        <taxon>Alphaproteobacteria</taxon>
        <taxon>Rhodobacterales</taxon>
        <taxon>Roseobacteraceae</taxon>
        <taxon>Mameliella</taxon>
    </lineage>
</organism>
<dbReference type="GeneID" id="66502678"/>
<evidence type="ECO:0000313" key="4">
    <source>
        <dbReference type="EMBL" id="KHQ51610.1"/>
    </source>
</evidence>
<dbReference type="InterPro" id="IPR020904">
    <property type="entry name" value="Sc_DH/Rdtase_CS"/>
</dbReference>
<keyword evidence="5" id="KW-1185">Reference proteome</keyword>
<dbReference type="GO" id="GO:0016491">
    <property type="term" value="F:oxidoreductase activity"/>
    <property type="evidence" value="ECO:0007669"/>
    <property type="project" value="UniProtKB-KW"/>
</dbReference>
<dbReference type="AlphaFoldDB" id="A0A0B3RK37"/>
<keyword evidence="2" id="KW-0560">Oxidoreductase</keyword>
<evidence type="ECO:0000313" key="5">
    <source>
        <dbReference type="Proteomes" id="UP000030960"/>
    </source>
</evidence>
<name>A0A0B3RK37_9RHOB</name>
<accession>A0A0B3RK37</accession>
<evidence type="ECO:0000256" key="1">
    <source>
        <dbReference type="ARBA" id="ARBA00006484"/>
    </source>
</evidence>
<dbReference type="Pfam" id="PF00106">
    <property type="entry name" value="adh_short"/>
    <property type="match status" value="1"/>
</dbReference>
<evidence type="ECO:0000256" key="3">
    <source>
        <dbReference type="RuleBase" id="RU000363"/>
    </source>
</evidence>